<dbReference type="SUPFAM" id="SSF81383">
    <property type="entry name" value="F-box domain"/>
    <property type="match status" value="1"/>
</dbReference>
<comment type="caution">
    <text evidence="2">The sequence shown here is derived from an EMBL/GenBank/DDBJ whole genome shotgun (WGS) entry which is preliminary data.</text>
</comment>
<dbReference type="PANTHER" id="PTHR32141">
    <property type="match status" value="1"/>
</dbReference>
<dbReference type="Pfam" id="PF00646">
    <property type="entry name" value="F-box"/>
    <property type="match status" value="1"/>
</dbReference>
<proteinExistence type="predicted"/>
<dbReference type="PROSITE" id="PS50181">
    <property type="entry name" value="FBOX"/>
    <property type="match status" value="1"/>
</dbReference>
<protein>
    <recommendedName>
        <fullName evidence="1">F-box domain-containing protein</fullName>
    </recommendedName>
</protein>
<accession>A0AAD8T6D8</accession>
<dbReference type="InterPro" id="IPR036047">
    <property type="entry name" value="F-box-like_dom_sf"/>
</dbReference>
<reference evidence="2" key="1">
    <citation type="submission" date="2023-07" db="EMBL/GenBank/DDBJ databases">
        <title>A chromosome-level genome assembly of Lolium multiflorum.</title>
        <authorList>
            <person name="Chen Y."/>
            <person name="Copetti D."/>
            <person name="Kolliker R."/>
            <person name="Studer B."/>
        </authorList>
    </citation>
    <scope>NUCLEOTIDE SEQUENCE</scope>
    <source>
        <strain evidence="2">02402/16</strain>
        <tissue evidence="2">Leaf</tissue>
    </source>
</reference>
<evidence type="ECO:0000259" key="1">
    <source>
        <dbReference type="PROSITE" id="PS50181"/>
    </source>
</evidence>
<organism evidence="2 3">
    <name type="scientific">Lolium multiflorum</name>
    <name type="common">Italian ryegrass</name>
    <name type="synonym">Lolium perenne subsp. multiflorum</name>
    <dbReference type="NCBI Taxonomy" id="4521"/>
    <lineage>
        <taxon>Eukaryota</taxon>
        <taxon>Viridiplantae</taxon>
        <taxon>Streptophyta</taxon>
        <taxon>Embryophyta</taxon>
        <taxon>Tracheophyta</taxon>
        <taxon>Spermatophyta</taxon>
        <taxon>Magnoliopsida</taxon>
        <taxon>Liliopsida</taxon>
        <taxon>Poales</taxon>
        <taxon>Poaceae</taxon>
        <taxon>BOP clade</taxon>
        <taxon>Pooideae</taxon>
        <taxon>Poodae</taxon>
        <taxon>Poeae</taxon>
        <taxon>Poeae Chloroplast Group 2 (Poeae type)</taxon>
        <taxon>Loliodinae</taxon>
        <taxon>Loliinae</taxon>
        <taxon>Lolium</taxon>
    </lineage>
</organism>
<name>A0AAD8T6D8_LOLMU</name>
<dbReference type="InterPro" id="IPR001810">
    <property type="entry name" value="F-box_dom"/>
</dbReference>
<dbReference type="InterPro" id="IPR055302">
    <property type="entry name" value="F-box_dom-containing"/>
</dbReference>
<dbReference type="PANTHER" id="PTHR32141:SF26">
    <property type="entry name" value="OS08G0328600 PROTEIN"/>
    <property type="match status" value="1"/>
</dbReference>
<dbReference type="InterPro" id="IPR055411">
    <property type="entry name" value="LRR_FXL15/At3g58940/PEG3-like"/>
</dbReference>
<dbReference type="Proteomes" id="UP001231189">
    <property type="component" value="Unassembled WGS sequence"/>
</dbReference>
<sequence length="501" mass="56847">MGRGGDRLSELPDDLLRRILHFAPLKQAASTTALSRRWRTPLWPSSGAVNLETGADRARFFSAARAALDAADVRVTRLTLRLDSKSTILVDAVLSYQAARRVKELRLVAKDPSDYYPKYLYTLTVDSLPLKTLRFLQLTKCNGFLYKTEAAALVLPRLSSLRLSRCSHRLSSLQRFIDAAPALAAIRLHHVIIDATDKDGANLPLSPTTRCFVCPAATVLVLDSCTWEEKIRRRNDCTSIYYHTVTVDVLGVEINAPRLRRFKYKGLLRSFSFSTRPLELEQVDLDFSGPDYKRKKLDPDPDRDLAIFWRFVGNFTSTREMRLRVKHLEEIAVLSEARRVELLPMFRRLQRLEVQGAPSTKGKSAPLAILNLLRCCPVLSALRINLATKNQNDAPKKEGAPDARNPQKEIQVAALLGPSHHFQGLRSSLRRVALRFRLEKSDCLGIKLMKFFAENAMVLEEMRIDGGEEKFCEHMNPRTEKWNSKRRKLGATSFVVLPLKR</sequence>
<evidence type="ECO:0000313" key="3">
    <source>
        <dbReference type="Proteomes" id="UP001231189"/>
    </source>
</evidence>
<feature type="domain" description="F-box" evidence="1">
    <location>
        <begin position="5"/>
        <end position="40"/>
    </location>
</feature>
<gene>
    <name evidence="2" type="ORF">QYE76_058077</name>
</gene>
<dbReference type="Pfam" id="PF24758">
    <property type="entry name" value="LRR_At5g56370"/>
    <property type="match status" value="1"/>
</dbReference>
<evidence type="ECO:0000313" key="2">
    <source>
        <dbReference type="EMBL" id="KAK1669918.1"/>
    </source>
</evidence>
<dbReference type="SUPFAM" id="SSF52047">
    <property type="entry name" value="RNI-like"/>
    <property type="match status" value="1"/>
</dbReference>
<dbReference type="AlphaFoldDB" id="A0AAD8T6D8"/>
<keyword evidence="3" id="KW-1185">Reference proteome</keyword>
<dbReference type="EMBL" id="JAUUTY010000003">
    <property type="protein sequence ID" value="KAK1669918.1"/>
    <property type="molecule type" value="Genomic_DNA"/>
</dbReference>